<evidence type="ECO:0000313" key="7">
    <source>
        <dbReference type="EMBL" id="MDD2180567.1"/>
    </source>
</evidence>
<keyword evidence="8" id="KW-1185">Reference proteome</keyword>
<dbReference type="SUPFAM" id="SSF47175">
    <property type="entry name" value="Cytochromes"/>
    <property type="match status" value="1"/>
</dbReference>
<evidence type="ECO:0000256" key="4">
    <source>
        <dbReference type="ARBA" id="ARBA00022982"/>
    </source>
</evidence>
<dbReference type="PROSITE" id="PS51009">
    <property type="entry name" value="CYTCII"/>
    <property type="match status" value="1"/>
</dbReference>
<evidence type="ECO:0000313" key="8">
    <source>
        <dbReference type="Proteomes" id="UP001148932"/>
    </source>
</evidence>
<evidence type="ECO:0000256" key="2">
    <source>
        <dbReference type="ARBA" id="ARBA00022617"/>
    </source>
</evidence>
<dbReference type="InterPro" id="IPR010980">
    <property type="entry name" value="Cyt_c/b562"/>
</dbReference>
<keyword evidence="3" id="KW-0479">Metal-binding</keyword>
<accession>A0ABT5S3Q0</accession>
<dbReference type="InterPro" id="IPR015984">
    <property type="entry name" value="Cyt_c_prime_subgr"/>
</dbReference>
<sequence length="151" mass="15786">MKALVALTLAAAALTLSAPASAQFAKAEDAIKYRQSALFVMGQHFGRLGAMANGRVPFDAKVAQENADVVAHMAKLPWAGFGPGTDKGASTKALPEIWTEQAKFKDHAEKLEAESVKLAAAAKTGNLDNLKTAFGAAAGTCKACHDNFRAK</sequence>
<dbReference type="Gene3D" id="1.20.120.10">
    <property type="entry name" value="Cytochrome c/b562"/>
    <property type="match status" value="1"/>
</dbReference>
<feature type="signal peptide" evidence="6">
    <location>
        <begin position="1"/>
        <end position="22"/>
    </location>
</feature>
<name>A0ABT5S3Q0_9BURK</name>
<dbReference type="InterPro" id="IPR012127">
    <property type="entry name" value="Cyt_c_prime"/>
</dbReference>
<keyword evidence="2" id="KW-0349">Heme</keyword>
<keyword evidence="4" id="KW-0249">Electron transport</keyword>
<evidence type="ECO:0000256" key="1">
    <source>
        <dbReference type="ARBA" id="ARBA00022448"/>
    </source>
</evidence>
<dbReference type="PIRSF" id="PIRSF000027">
    <property type="entry name" value="Cytc_c_prime"/>
    <property type="match status" value="1"/>
</dbReference>
<dbReference type="Pfam" id="PF01322">
    <property type="entry name" value="Cytochrom_C_2"/>
    <property type="match status" value="1"/>
</dbReference>
<feature type="chain" id="PRO_5045409456" evidence="6">
    <location>
        <begin position="23"/>
        <end position="151"/>
    </location>
</feature>
<protein>
    <submittedName>
        <fullName evidence="7">Cytochrome c</fullName>
    </submittedName>
</protein>
<dbReference type="InterPro" id="IPR002321">
    <property type="entry name" value="Cyt_c_II"/>
</dbReference>
<dbReference type="Proteomes" id="UP001148932">
    <property type="component" value="Unassembled WGS sequence"/>
</dbReference>
<dbReference type="PRINTS" id="PR00608">
    <property type="entry name" value="CYTCHROMECII"/>
</dbReference>
<evidence type="ECO:0000256" key="6">
    <source>
        <dbReference type="SAM" id="SignalP"/>
    </source>
</evidence>
<gene>
    <name evidence="7" type="ORF">OIN59_24290</name>
</gene>
<keyword evidence="5" id="KW-0408">Iron</keyword>
<dbReference type="EMBL" id="JAPCKI010000025">
    <property type="protein sequence ID" value="MDD2180567.1"/>
    <property type="molecule type" value="Genomic_DNA"/>
</dbReference>
<dbReference type="RefSeq" id="WP_274114639.1">
    <property type="nucleotide sequence ID" value="NZ_JAPCKI010000025.1"/>
</dbReference>
<evidence type="ECO:0000256" key="3">
    <source>
        <dbReference type="ARBA" id="ARBA00022723"/>
    </source>
</evidence>
<organism evidence="7 8">
    <name type="scientific">Acidovorax benzenivorans</name>
    <dbReference type="NCBI Taxonomy" id="2987520"/>
    <lineage>
        <taxon>Bacteria</taxon>
        <taxon>Pseudomonadati</taxon>
        <taxon>Pseudomonadota</taxon>
        <taxon>Betaproteobacteria</taxon>
        <taxon>Burkholderiales</taxon>
        <taxon>Comamonadaceae</taxon>
        <taxon>Acidovorax</taxon>
    </lineage>
</organism>
<comment type="caution">
    <text evidence="7">The sequence shown here is derived from an EMBL/GenBank/DDBJ whole genome shotgun (WGS) entry which is preliminary data.</text>
</comment>
<keyword evidence="6" id="KW-0732">Signal</keyword>
<evidence type="ECO:0000256" key="5">
    <source>
        <dbReference type="ARBA" id="ARBA00023004"/>
    </source>
</evidence>
<reference evidence="7" key="1">
    <citation type="submission" date="2022-10" db="EMBL/GenBank/DDBJ databases">
        <title>Description of microaerobic benzene degrading bacteria.</title>
        <authorList>
            <person name="Bedics A."/>
            <person name="Tancsics A."/>
            <person name="Banerjee S."/>
        </authorList>
    </citation>
    <scope>NUCLEOTIDE SEQUENCE</scope>
    <source>
        <strain evidence="7">D2M1</strain>
    </source>
</reference>
<proteinExistence type="predicted"/>
<keyword evidence="1" id="KW-0813">Transport</keyword>